<keyword evidence="1" id="KW-1133">Transmembrane helix</keyword>
<protein>
    <submittedName>
        <fullName evidence="2">Uncharacterized protein</fullName>
    </submittedName>
</protein>
<dbReference type="AlphaFoldDB" id="A0A2I1CHP2"/>
<reference evidence="3" key="1">
    <citation type="journal article" date="2018" name="Proc. Natl. Acad. Sci. U.S.A.">
        <title>Linking secondary metabolites to gene clusters through genome sequencing of six diverse Aspergillus species.</title>
        <authorList>
            <person name="Kaerboelling I."/>
            <person name="Vesth T.C."/>
            <person name="Frisvad J.C."/>
            <person name="Nybo J.L."/>
            <person name="Theobald S."/>
            <person name="Kuo A."/>
            <person name="Bowyer P."/>
            <person name="Matsuda Y."/>
            <person name="Mondo S."/>
            <person name="Lyhne E.K."/>
            <person name="Kogle M.E."/>
            <person name="Clum A."/>
            <person name="Lipzen A."/>
            <person name="Salamov A."/>
            <person name="Ngan C.Y."/>
            <person name="Daum C."/>
            <person name="Chiniquy J."/>
            <person name="Barry K."/>
            <person name="LaButti K."/>
            <person name="Haridas S."/>
            <person name="Simmons B.A."/>
            <person name="Magnuson J.K."/>
            <person name="Mortensen U.H."/>
            <person name="Larsen T.O."/>
            <person name="Grigoriev I.V."/>
            <person name="Baker S.E."/>
            <person name="Andersen M.R."/>
        </authorList>
    </citation>
    <scope>NUCLEOTIDE SEQUENCE [LARGE SCALE GENOMIC DNA]</scope>
    <source>
        <strain evidence="3">IBT 16806</strain>
    </source>
</reference>
<dbReference type="VEuPathDB" id="FungiDB:P174DRAFT_102501"/>
<organism evidence="2 3">
    <name type="scientific">Aspergillus novofumigatus (strain IBT 16806)</name>
    <dbReference type="NCBI Taxonomy" id="1392255"/>
    <lineage>
        <taxon>Eukaryota</taxon>
        <taxon>Fungi</taxon>
        <taxon>Dikarya</taxon>
        <taxon>Ascomycota</taxon>
        <taxon>Pezizomycotina</taxon>
        <taxon>Eurotiomycetes</taxon>
        <taxon>Eurotiomycetidae</taxon>
        <taxon>Eurotiales</taxon>
        <taxon>Aspergillaceae</taxon>
        <taxon>Aspergillus</taxon>
        <taxon>Aspergillus subgen. Fumigati</taxon>
    </lineage>
</organism>
<dbReference type="GeneID" id="36528307"/>
<evidence type="ECO:0000313" key="2">
    <source>
        <dbReference type="EMBL" id="PKX97145.1"/>
    </source>
</evidence>
<feature type="transmembrane region" description="Helical" evidence="1">
    <location>
        <begin position="107"/>
        <end position="125"/>
    </location>
</feature>
<evidence type="ECO:0000256" key="1">
    <source>
        <dbReference type="SAM" id="Phobius"/>
    </source>
</evidence>
<keyword evidence="1" id="KW-0472">Membrane</keyword>
<comment type="caution">
    <text evidence="2">The sequence shown here is derived from an EMBL/GenBank/DDBJ whole genome shotgun (WGS) entry which is preliminary data.</text>
</comment>
<sequence>MLSTMIHWLCVRRTLFRSSFLQNPGKDAPGQAALISSSAFLYSLRLSFQFFTSSPFHFCYLLWLRVSYALAERGRRRLYKDSLLFIGFSFFVSAGQVRSIWMDGQAWLLYYVWYILLMSMLLWFAK</sequence>
<name>A0A2I1CHP2_ASPN1</name>
<dbReference type="RefSeq" id="XP_024685740.1">
    <property type="nucleotide sequence ID" value="XM_024820982.1"/>
</dbReference>
<evidence type="ECO:0000313" key="3">
    <source>
        <dbReference type="Proteomes" id="UP000234474"/>
    </source>
</evidence>
<proteinExistence type="predicted"/>
<keyword evidence="1" id="KW-0812">Transmembrane</keyword>
<keyword evidence="3" id="KW-1185">Reference proteome</keyword>
<dbReference type="Proteomes" id="UP000234474">
    <property type="component" value="Unassembled WGS sequence"/>
</dbReference>
<feature type="transmembrane region" description="Helical" evidence="1">
    <location>
        <begin position="83"/>
        <end position="101"/>
    </location>
</feature>
<gene>
    <name evidence="2" type="ORF">P174DRAFT_102501</name>
</gene>
<dbReference type="EMBL" id="MSZS01000002">
    <property type="protein sequence ID" value="PKX97145.1"/>
    <property type="molecule type" value="Genomic_DNA"/>
</dbReference>
<accession>A0A2I1CHP2</accession>